<accession>A0A178Z827</accession>
<dbReference type="InterPro" id="IPR035994">
    <property type="entry name" value="Nucleoside_phosphorylase_sf"/>
</dbReference>
<proteinExistence type="predicted"/>
<dbReference type="Pfam" id="PF01048">
    <property type="entry name" value="PNP_UDP_1"/>
    <property type="match status" value="1"/>
</dbReference>
<dbReference type="EMBL" id="LVYI01000010">
    <property type="protein sequence ID" value="OAP55862.1"/>
    <property type="molecule type" value="Genomic_DNA"/>
</dbReference>
<dbReference type="Proteomes" id="UP000078343">
    <property type="component" value="Unassembled WGS sequence"/>
</dbReference>
<reference evidence="2 3" key="1">
    <citation type="submission" date="2016-04" db="EMBL/GenBank/DDBJ databases">
        <title>Draft genome of Fonsecaea erecta CBS 125763.</title>
        <authorList>
            <person name="Weiss V.A."/>
            <person name="Vicente V.A."/>
            <person name="Raittz R.T."/>
            <person name="Moreno L.F."/>
            <person name="De Souza E.M."/>
            <person name="Pedrosa F.O."/>
            <person name="Steffens M.B."/>
            <person name="Faoro H."/>
            <person name="Tadra-Sfeir M.Z."/>
            <person name="Najafzadeh M.J."/>
            <person name="Felipe M.S."/>
            <person name="Teixeira M."/>
            <person name="Sun J."/>
            <person name="Xi L."/>
            <person name="Gomes R."/>
            <person name="De Azevedo C.M."/>
            <person name="Salgado C.G."/>
            <person name="Da Silva M.B."/>
            <person name="Nascimento M.F."/>
            <person name="Queiroz-Telles F."/>
            <person name="Attili D.S."/>
            <person name="Gorbushina A."/>
        </authorList>
    </citation>
    <scope>NUCLEOTIDE SEQUENCE [LARGE SCALE GENOMIC DNA]</scope>
    <source>
        <strain evidence="2 3">CBS 125763</strain>
    </source>
</reference>
<dbReference type="PANTHER" id="PTHR46082">
    <property type="entry name" value="ATP/GTP-BINDING PROTEIN-RELATED"/>
    <property type="match status" value="1"/>
</dbReference>
<organism evidence="2 3">
    <name type="scientific">Fonsecaea erecta</name>
    <dbReference type="NCBI Taxonomy" id="1367422"/>
    <lineage>
        <taxon>Eukaryota</taxon>
        <taxon>Fungi</taxon>
        <taxon>Dikarya</taxon>
        <taxon>Ascomycota</taxon>
        <taxon>Pezizomycotina</taxon>
        <taxon>Eurotiomycetes</taxon>
        <taxon>Chaetothyriomycetidae</taxon>
        <taxon>Chaetothyriales</taxon>
        <taxon>Herpotrichiellaceae</taxon>
        <taxon>Fonsecaea</taxon>
    </lineage>
</organism>
<feature type="domain" description="Nucleoside phosphorylase" evidence="1">
    <location>
        <begin position="16"/>
        <end position="295"/>
    </location>
</feature>
<gene>
    <name evidence="2" type="ORF">AYL99_10014</name>
</gene>
<dbReference type="InterPro" id="IPR053137">
    <property type="entry name" value="NLR-like"/>
</dbReference>
<sequence>MAHRRLQREEYTVGWLCALPIERAAAEEMLDEKHEDIDQDARDNNLYSPGRIGEHNVVIVCLPNGLIGNNTAAAMAAQMMSTFRSMQFILMVGVGGGVPSLEADIRLGDVVVSNPNQGYGGVIQYDFGKATPSGFQRTGFLNSPPLLLLNAVAKARTNQLRGTSKLLEHISKLRHLPEFTRGAAGPDVLFEYTYNHEGGPTCQSCSAEKQVTRQPRSNEEPVVHYGTIASGNQVVKDAAQRDSISKEFGGVLCFEMEAAGLMNGFPCLVIRGICDYADSHKNKKWQAYAAGTAAAYAREVLSMIPPAEGAKARELVETIKAASGPLSRLVYTGHMARTDILVNHPLLKEDLPLASLVCNLQSPHQDAYKGADMDEEDWSVALFEDYSAYVGKGRQSLFKEAVSTIFSRISDAKIDERIHVSASKAQKYTLLQPQMQFRKLCKIESVREWIRDNYNYNKDLFFVVGYLTMTGATVVRGPSGGEIQSNLDATLPLPAGAATNMATARDLDAQTTAHMNQNSLESVFYKADGEQIFCICYRKLKFSWFSQESTLDGSNRWKLFTSNRGSSRAAKSFVEIDIDKRDFVPEIPHETVEGPQEKYIIPHQLPRT</sequence>
<dbReference type="AlphaFoldDB" id="A0A178Z827"/>
<dbReference type="InterPro" id="IPR000845">
    <property type="entry name" value="Nucleoside_phosphorylase_d"/>
</dbReference>
<dbReference type="OrthoDB" id="4133481at2759"/>
<dbReference type="GO" id="GO:0003824">
    <property type="term" value="F:catalytic activity"/>
    <property type="evidence" value="ECO:0007669"/>
    <property type="project" value="InterPro"/>
</dbReference>
<dbReference type="Gene3D" id="3.40.50.1580">
    <property type="entry name" value="Nucleoside phosphorylase domain"/>
    <property type="match status" value="1"/>
</dbReference>
<evidence type="ECO:0000313" key="3">
    <source>
        <dbReference type="Proteomes" id="UP000078343"/>
    </source>
</evidence>
<evidence type="ECO:0000313" key="2">
    <source>
        <dbReference type="EMBL" id="OAP55862.1"/>
    </source>
</evidence>
<dbReference type="STRING" id="1367422.A0A178Z827"/>
<keyword evidence="3" id="KW-1185">Reference proteome</keyword>
<protein>
    <recommendedName>
        <fullName evidence="1">Nucleoside phosphorylase domain-containing protein</fullName>
    </recommendedName>
</protein>
<comment type="caution">
    <text evidence="2">The sequence shown here is derived from an EMBL/GenBank/DDBJ whole genome shotgun (WGS) entry which is preliminary data.</text>
</comment>
<evidence type="ECO:0000259" key="1">
    <source>
        <dbReference type="Pfam" id="PF01048"/>
    </source>
</evidence>
<dbReference type="PANTHER" id="PTHR46082:SF11">
    <property type="entry name" value="AAA+ ATPASE DOMAIN-CONTAINING PROTEIN-RELATED"/>
    <property type="match status" value="1"/>
</dbReference>
<dbReference type="GeneID" id="30014182"/>
<dbReference type="RefSeq" id="XP_018689229.1">
    <property type="nucleotide sequence ID" value="XM_018841520.1"/>
</dbReference>
<dbReference type="SUPFAM" id="SSF53167">
    <property type="entry name" value="Purine and uridine phosphorylases"/>
    <property type="match status" value="1"/>
</dbReference>
<name>A0A178Z827_9EURO</name>
<dbReference type="GO" id="GO:0009116">
    <property type="term" value="P:nucleoside metabolic process"/>
    <property type="evidence" value="ECO:0007669"/>
    <property type="project" value="InterPro"/>
</dbReference>